<gene>
    <name evidence="2" type="ORF">ACFQMJ_04615</name>
</gene>
<dbReference type="Proteomes" id="UP001596378">
    <property type="component" value="Unassembled WGS sequence"/>
</dbReference>
<keyword evidence="3" id="KW-1185">Reference proteome</keyword>
<evidence type="ECO:0000313" key="3">
    <source>
        <dbReference type="Proteomes" id="UP001596378"/>
    </source>
</evidence>
<proteinExistence type="predicted"/>
<keyword evidence="1" id="KW-0175">Coiled coil</keyword>
<sequence length="612" mass="70515">MKIIQYPEDRRKVIVGYSLEELKEFFYQMPSAIRLSAIKRLPKQNGFREGKDTDYRLNLFFRRMNRWNEAEWGIFSKIWLSWTASNDQFRKLLSFRTGEELEDVIEKMMKDPEESSRVLRSIVSGEITQELIRSWLKFSPFYIDMETLWLVTLAPTQHYRKLQNRLDALEEQMGTNFKNQEDLYKMFFETTQGNLSMLNSSIAEIRREIEEVTEVQNEIAQISNEFKFIGNKTATLNDEMDVLSNLIPSLVSNNEHFKKQLESLVERTNEHERYFNDLSSNYSRLEISLNEINSNEDITNKAWGMRDIQHAAATEKVDSFIERNIVFQGEPTKLSSIESIASHLKNNFNRLGIKLADAKSVSFEVLCAVLSNQFVMFSGSMSMIVAEYCAASLSSHAIKIIKVPIGKTGELVSEERIESWLNETRASGLPLVVIFDGINRSAFEIYGSHLKKYISERIVGLRKEYVPIIFLATLLEGASVLGLSKELLDIGPVFNTDYLGWSYKSTTPSIPGEIDPCLLTRSEIEINDYLELEDLLPNGIIEHGSVLWRKTLAVTYKTMIEINPSFDFTSVNFGWLIPMTMLQLPDHVEQLFDEVELDERSKALIKNMTAEV</sequence>
<feature type="coiled-coil region" evidence="1">
    <location>
        <begin position="159"/>
        <end position="225"/>
    </location>
</feature>
<protein>
    <submittedName>
        <fullName evidence="2">Uncharacterized protein</fullName>
    </submittedName>
</protein>
<organism evidence="2 3">
    <name type="scientific">Cohnella cellulosilytica</name>
    <dbReference type="NCBI Taxonomy" id="986710"/>
    <lineage>
        <taxon>Bacteria</taxon>
        <taxon>Bacillati</taxon>
        <taxon>Bacillota</taxon>
        <taxon>Bacilli</taxon>
        <taxon>Bacillales</taxon>
        <taxon>Paenibacillaceae</taxon>
        <taxon>Cohnella</taxon>
    </lineage>
</organism>
<accession>A0ABW2F3N0</accession>
<evidence type="ECO:0000313" key="2">
    <source>
        <dbReference type="EMBL" id="MFC7147813.1"/>
    </source>
</evidence>
<reference evidence="3" key="1">
    <citation type="journal article" date="2019" name="Int. J. Syst. Evol. Microbiol.">
        <title>The Global Catalogue of Microorganisms (GCM) 10K type strain sequencing project: providing services to taxonomists for standard genome sequencing and annotation.</title>
        <authorList>
            <consortium name="The Broad Institute Genomics Platform"/>
            <consortium name="The Broad Institute Genome Sequencing Center for Infectious Disease"/>
            <person name="Wu L."/>
            <person name="Ma J."/>
        </authorList>
    </citation>
    <scope>NUCLEOTIDE SEQUENCE [LARGE SCALE GENOMIC DNA]</scope>
    <source>
        <strain evidence="3">KCTC 12907</strain>
    </source>
</reference>
<comment type="caution">
    <text evidence="2">The sequence shown here is derived from an EMBL/GenBank/DDBJ whole genome shotgun (WGS) entry which is preliminary data.</text>
</comment>
<evidence type="ECO:0000256" key="1">
    <source>
        <dbReference type="SAM" id="Coils"/>
    </source>
</evidence>
<dbReference type="EMBL" id="JBHTAI010000002">
    <property type="protein sequence ID" value="MFC7147813.1"/>
    <property type="molecule type" value="Genomic_DNA"/>
</dbReference>
<name>A0ABW2F3N0_9BACL</name>